<dbReference type="SUPFAM" id="SSF52121">
    <property type="entry name" value="Lumazine synthase"/>
    <property type="match status" value="1"/>
</dbReference>
<dbReference type="GO" id="GO:0005829">
    <property type="term" value="C:cytosol"/>
    <property type="evidence" value="ECO:0007669"/>
    <property type="project" value="TreeGrafter"/>
</dbReference>
<evidence type="ECO:0000313" key="8">
    <source>
        <dbReference type="EMBL" id="VEJ21383.1"/>
    </source>
</evidence>
<dbReference type="OrthoDB" id="9809709at2"/>
<feature type="binding site" evidence="7">
    <location>
        <begin position="85"/>
        <end position="86"/>
    </location>
    <ligand>
        <name>(2S)-2-hydroxy-3-oxobutyl phosphate</name>
        <dbReference type="ChEBI" id="CHEBI:58830"/>
    </ligand>
</feature>
<keyword evidence="9" id="KW-1185">Reference proteome</keyword>
<dbReference type="RefSeq" id="WP_085390909.1">
    <property type="nucleotide sequence ID" value="NZ_JBGNXI010000001.1"/>
</dbReference>
<protein>
    <recommendedName>
        <fullName evidence="3 7">6,7-dimethyl-8-ribityllumazine synthase</fullName>
        <shortName evidence="7">DMRL synthase</shortName>
        <shortName evidence="7">LS</shortName>
        <shortName evidence="7">Lumazine synthase</shortName>
        <ecNumber evidence="3 7">2.5.1.78</ecNumber>
    </recommendedName>
</protein>
<evidence type="ECO:0000256" key="2">
    <source>
        <dbReference type="ARBA" id="ARBA00007424"/>
    </source>
</evidence>
<comment type="pathway">
    <text evidence="1 7">Cofactor biosynthesis; riboflavin biosynthesis; riboflavin from 2-hydroxy-3-oxobutyl phosphate and 5-amino-6-(D-ribitylamino)uracil: step 1/2.</text>
</comment>
<accession>A0A1X3CIW6</accession>
<feature type="binding site" evidence="7">
    <location>
        <begin position="56"/>
        <end position="58"/>
    </location>
    <ligand>
        <name>5-amino-6-(D-ribitylamino)uracil</name>
        <dbReference type="ChEBI" id="CHEBI:15934"/>
    </ligand>
</feature>
<dbReference type="Pfam" id="PF00885">
    <property type="entry name" value="DMRL_synthase"/>
    <property type="match status" value="1"/>
</dbReference>
<gene>
    <name evidence="7 8" type="primary">ribH</name>
    <name evidence="8" type="ORF">NCTC12227_01114</name>
</gene>
<dbReference type="PANTHER" id="PTHR21058:SF0">
    <property type="entry name" value="6,7-DIMETHYL-8-RIBITYLLUMAZINE SYNTHASE"/>
    <property type="match status" value="1"/>
</dbReference>
<dbReference type="STRING" id="326522.BWD08_08730"/>
<dbReference type="UniPathway" id="UPA00275">
    <property type="reaction ID" value="UER00404"/>
</dbReference>
<dbReference type="InterPro" id="IPR034964">
    <property type="entry name" value="LS"/>
</dbReference>
<evidence type="ECO:0000256" key="3">
    <source>
        <dbReference type="ARBA" id="ARBA00012664"/>
    </source>
</evidence>
<dbReference type="GO" id="GO:0000906">
    <property type="term" value="F:6,7-dimethyl-8-ribityllumazine synthase activity"/>
    <property type="evidence" value="ECO:0007669"/>
    <property type="project" value="UniProtKB-UniRule"/>
</dbReference>
<dbReference type="GO" id="GO:0009349">
    <property type="term" value="C:riboflavin synthase complex"/>
    <property type="evidence" value="ECO:0007669"/>
    <property type="project" value="UniProtKB-UniRule"/>
</dbReference>
<comment type="function">
    <text evidence="7">Catalyzes the formation of 6,7-dimethyl-8-ribityllumazine by condensation of 5-amino-6-(D-ribitylamino)uracil with 3,4-dihydroxy-2-butanone 4-phosphate. This is the penultimate step in the biosynthesis of riboflavin.</text>
</comment>
<feature type="active site" description="Proton donor" evidence="7">
    <location>
        <position position="88"/>
    </location>
</feature>
<evidence type="ECO:0000313" key="9">
    <source>
        <dbReference type="Proteomes" id="UP000268229"/>
    </source>
</evidence>
<dbReference type="GO" id="GO:0009231">
    <property type="term" value="P:riboflavin biosynthetic process"/>
    <property type="evidence" value="ECO:0007669"/>
    <property type="project" value="UniProtKB-UniRule"/>
</dbReference>
<name>A0A1X3CIW6_9NEIS</name>
<feature type="binding site" evidence="7">
    <location>
        <position position="113"/>
    </location>
    <ligand>
        <name>5-amino-6-(D-ribitylamino)uracil</name>
        <dbReference type="ChEBI" id="CHEBI:15934"/>
    </ligand>
</feature>
<dbReference type="HAMAP" id="MF_00178">
    <property type="entry name" value="Lumazine_synth"/>
    <property type="match status" value="1"/>
</dbReference>
<evidence type="ECO:0000256" key="5">
    <source>
        <dbReference type="ARBA" id="ARBA00022679"/>
    </source>
</evidence>
<proteinExistence type="inferred from homology"/>
<feature type="binding site" evidence="7">
    <location>
        <begin position="80"/>
        <end position="82"/>
    </location>
    <ligand>
        <name>5-amino-6-(D-ribitylamino)uracil</name>
        <dbReference type="ChEBI" id="CHEBI:15934"/>
    </ligand>
</feature>
<reference evidence="8 9" key="1">
    <citation type="submission" date="2018-12" db="EMBL/GenBank/DDBJ databases">
        <authorList>
            <consortium name="Pathogen Informatics"/>
        </authorList>
    </citation>
    <scope>NUCLEOTIDE SEQUENCE [LARGE SCALE GENOMIC DNA]</scope>
    <source>
        <strain evidence="8 9">NCTC12227</strain>
    </source>
</reference>
<keyword evidence="5 7" id="KW-0808">Transferase</keyword>
<evidence type="ECO:0000256" key="7">
    <source>
        <dbReference type="HAMAP-Rule" id="MF_00178"/>
    </source>
</evidence>
<evidence type="ECO:0000256" key="4">
    <source>
        <dbReference type="ARBA" id="ARBA00022619"/>
    </source>
</evidence>
<evidence type="ECO:0000256" key="6">
    <source>
        <dbReference type="ARBA" id="ARBA00048785"/>
    </source>
</evidence>
<dbReference type="EC" id="2.5.1.78" evidence="3 7"/>
<dbReference type="NCBIfam" id="TIGR00114">
    <property type="entry name" value="lumazine-synth"/>
    <property type="match status" value="1"/>
</dbReference>
<comment type="catalytic activity">
    <reaction evidence="6 7">
        <text>(2S)-2-hydroxy-3-oxobutyl phosphate + 5-amino-6-(D-ribitylamino)uracil = 6,7-dimethyl-8-(1-D-ribityl)lumazine + phosphate + 2 H2O + H(+)</text>
        <dbReference type="Rhea" id="RHEA:26152"/>
        <dbReference type="ChEBI" id="CHEBI:15377"/>
        <dbReference type="ChEBI" id="CHEBI:15378"/>
        <dbReference type="ChEBI" id="CHEBI:15934"/>
        <dbReference type="ChEBI" id="CHEBI:43474"/>
        <dbReference type="ChEBI" id="CHEBI:58201"/>
        <dbReference type="ChEBI" id="CHEBI:58830"/>
        <dbReference type="EC" id="2.5.1.78"/>
    </reaction>
</comment>
<feature type="binding site" evidence="7">
    <location>
        <position position="22"/>
    </location>
    <ligand>
        <name>5-amino-6-(D-ribitylamino)uracil</name>
        <dbReference type="ChEBI" id="CHEBI:15934"/>
    </ligand>
</feature>
<sequence>MNIIEPNLNGTHLRIGIVQARFSNEIGSAMLKVCIGKLKELGVDADNITVATVPGALEVPIVLQNLASSDKFDALIAIGAIIRGETYHFELVANESGAGVSRVAMSYNIPIANAILTTENDEQAHARIEEKAADAAVVAVECGNLVNLLLSEQFEEEDDDE</sequence>
<dbReference type="AlphaFoldDB" id="A0A1X3CIW6"/>
<organism evidence="8 9">
    <name type="scientific">Neisseria animaloris</name>
    <dbReference type="NCBI Taxonomy" id="326522"/>
    <lineage>
        <taxon>Bacteria</taxon>
        <taxon>Pseudomonadati</taxon>
        <taxon>Pseudomonadota</taxon>
        <taxon>Betaproteobacteria</taxon>
        <taxon>Neisseriales</taxon>
        <taxon>Neisseriaceae</taxon>
        <taxon>Neisseria</taxon>
    </lineage>
</organism>
<dbReference type="KEGG" id="nani:NCTC12227_01114"/>
<dbReference type="Proteomes" id="UP000268229">
    <property type="component" value="Chromosome"/>
</dbReference>
<dbReference type="InterPro" id="IPR002180">
    <property type="entry name" value="LS/RS"/>
</dbReference>
<dbReference type="InterPro" id="IPR036467">
    <property type="entry name" value="LS/RS_sf"/>
</dbReference>
<keyword evidence="4 7" id="KW-0686">Riboflavin biosynthesis</keyword>
<feature type="binding site" evidence="7">
    <location>
        <position position="127"/>
    </location>
    <ligand>
        <name>(2S)-2-hydroxy-3-oxobutyl phosphate</name>
        <dbReference type="ChEBI" id="CHEBI:58830"/>
    </ligand>
</feature>
<comment type="similarity">
    <text evidence="2 7">Belongs to the DMRL synthase family.</text>
</comment>
<dbReference type="Gene3D" id="3.40.50.960">
    <property type="entry name" value="Lumazine/riboflavin synthase"/>
    <property type="match status" value="1"/>
</dbReference>
<dbReference type="CDD" id="cd09209">
    <property type="entry name" value="Lumazine_synthase-I"/>
    <property type="match status" value="1"/>
</dbReference>
<evidence type="ECO:0000256" key="1">
    <source>
        <dbReference type="ARBA" id="ARBA00004917"/>
    </source>
</evidence>
<dbReference type="PANTHER" id="PTHR21058">
    <property type="entry name" value="6,7-DIMETHYL-8-RIBITYLLUMAZINE SYNTHASE DMRL SYNTHASE LUMAZINE SYNTHASE"/>
    <property type="match status" value="1"/>
</dbReference>
<dbReference type="EMBL" id="LR134516">
    <property type="protein sequence ID" value="VEJ21383.1"/>
    <property type="molecule type" value="Genomic_DNA"/>
</dbReference>